<dbReference type="AlphaFoldDB" id="A0A5N3QTJ1"/>
<gene>
    <name evidence="2" type="ORF">F2P58_23500</name>
</gene>
<dbReference type="EMBL" id="VWSE01000010">
    <property type="protein sequence ID" value="KAB0285479.1"/>
    <property type="molecule type" value="Genomic_DNA"/>
</dbReference>
<dbReference type="InterPro" id="IPR013230">
    <property type="entry name" value="Peptidase_M15A_C"/>
</dbReference>
<feature type="domain" description="Peptidase M15A C-terminal" evidence="1">
    <location>
        <begin position="6"/>
        <end position="112"/>
    </location>
</feature>
<evidence type="ECO:0000313" key="2">
    <source>
        <dbReference type="EMBL" id="KAB0285479.1"/>
    </source>
</evidence>
<reference evidence="2 3" key="1">
    <citation type="submission" date="2019-09" db="EMBL/GenBank/DDBJ databases">
        <title>Whole genome sequence of Vibrio fortis.</title>
        <authorList>
            <person name="Das S.K."/>
        </authorList>
    </citation>
    <scope>NUCLEOTIDE SEQUENCE [LARGE SCALE GENOMIC DNA]</scope>
    <source>
        <strain evidence="2 3">AN60</strain>
    </source>
</reference>
<name>A0A5N3QTJ1_9VIBR</name>
<protein>
    <submittedName>
        <fullName evidence="2">Peptidase M15</fullName>
    </submittedName>
</protein>
<dbReference type="SUPFAM" id="SSF55166">
    <property type="entry name" value="Hedgehog/DD-peptidase"/>
    <property type="match status" value="1"/>
</dbReference>
<dbReference type="Proteomes" id="UP000326789">
    <property type="component" value="Unassembled WGS sequence"/>
</dbReference>
<dbReference type="Gene3D" id="3.30.1380.10">
    <property type="match status" value="1"/>
</dbReference>
<dbReference type="InterPro" id="IPR009045">
    <property type="entry name" value="Zn_M74/Hedgehog-like"/>
</dbReference>
<accession>A0A5N3QTJ1</accession>
<dbReference type="RefSeq" id="WP_150873180.1">
    <property type="nucleotide sequence ID" value="NZ_VWSE01000010.1"/>
</dbReference>
<evidence type="ECO:0000313" key="3">
    <source>
        <dbReference type="Proteomes" id="UP000326789"/>
    </source>
</evidence>
<proteinExistence type="predicted"/>
<evidence type="ECO:0000259" key="1">
    <source>
        <dbReference type="Pfam" id="PF08291"/>
    </source>
</evidence>
<comment type="caution">
    <text evidence="2">The sequence shown here is derived from an EMBL/GenBank/DDBJ whole genome shotgun (WGS) entry which is preliminary data.</text>
</comment>
<sequence length="122" mass="14105">MARWLNFTDDELRCSCCGRLNPNPEFITLMDLVQKLRERLNVSLSVSSAYRCENHPVERKKKRAGMHNLAAIDLKVSYGKAWRVLEAAIDMGFTGIGINQKGDPKQRFIHLDLREVPRVWSY</sequence>
<organism evidence="2 3">
    <name type="scientific">Vibrio fortis</name>
    <dbReference type="NCBI Taxonomy" id="212667"/>
    <lineage>
        <taxon>Bacteria</taxon>
        <taxon>Pseudomonadati</taxon>
        <taxon>Pseudomonadota</taxon>
        <taxon>Gammaproteobacteria</taxon>
        <taxon>Vibrionales</taxon>
        <taxon>Vibrionaceae</taxon>
        <taxon>Vibrio</taxon>
    </lineage>
</organism>
<dbReference type="Pfam" id="PF08291">
    <property type="entry name" value="Peptidase_M15_3"/>
    <property type="match status" value="1"/>
</dbReference>